<organism evidence="1">
    <name type="scientific">Solanum lycopersicum</name>
    <name type="common">Tomato</name>
    <name type="synonym">Lycopersicon esculentum</name>
    <dbReference type="NCBI Taxonomy" id="4081"/>
    <lineage>
        <taxon>Eukaryota</taxon>
        <taxon>Viridiplantae</taxon>
        <taxon>Streptophyta</taxon>
        <taxon>Embryophyta</taxon>
        <taxon>Tracheophyta</taxon>
        <taxon>Spermatophyta</taxon>
        <taxon>Magnoliopsida</taxon>
        <taxon>eudicotyledons</taxon>
        <taxon>Gunneridae</taxon>
        <taxon>Pentapetalae</taxon>
        <taxon>asterids</taxon>
        <taxon>lamiids</taxon>
        <taxon>Solanales</taxon>
        <taxon>Solanaceae</taxon>
        <taxon>Solanoideae</taxon>
        <taxon>Solaneae</taxon>
        <taxon>Solanum</taxon>
        <taxon>Solanum subgen. Lycopersicon</taxon>
    </lineage>
</organism>
<sequence length="75" mass="8689">MDWRRRPVNDGKTRNRLPKSVILPESRYPFEKIVASEDEVSKFRLPETHEDVAGIAIEKVPSEIFLRSIGLKNLI</sequence>
<dbReference type="Proteomes" id="UP000004994">
    <property type="component" value="Chromosome 6"/>
</dbReference>
<evidence type="ECO:0000313" key="1">
    <source>
        <dbReference type="EnsemblPlants" id="Solyc06g009697.1.1"/>
    </source>
</evidence>
<evidence type="ECO:0000313" key="2">
    <source>
        <dbReference type="Proteomes" id="UP000004994"/>
    </source>
</evidence>
<accession>A0A3Q7GNW2</accession>
<proteinExistence type="predicted"/>
<keyword evidence="2" id="KW-1185">Reference proteome</keyword>
<dbReference type="InParanoid" id="A0A3Q7GNW2"/>
<reference evidence="1" key="1">
    <citation type="journal article" date="2012" name="Nature">
        <title>The tomato genome sequence provides insights into fleshy fruit evolution.</title>
        <authorList>
            <consortium name="Tomato Genome Consortium"/>
        </authorList>
    </citation>
    <scope>NUCLEOTIDE SEQUENCE [LARGE SCALE GENOMIC DNA]</scope>
    <source>
        <strain evidence="1">cv. Heinz 1706</strain>
    </source>
</reference>
<dbReference type="AlphaFoldDB" id="A0A3Q7GNW2"/>
<reference evidence="1" key="2">
    <citation type="submission" date="2019-01" db="UniProtKB">
        <authorList>
            <consortium name="EnsemblPlants"/>
        </authorList>
    </citation>
    <scope>IDENTIFICATION</scope>
    <source>
        <strain evidence="1">cv. Heinz 1706</strain>
    </source>
</reference>
<dbReference type="EnsemblPlants" id="Solyc06g009697.1.1">
    <property type="protein sequence ID" value="Solyc06g009697.1.1"/>
    <property type="gene ID" value="Solyc06g009697.1"/>
</dbReference>
<protein>
    <submittedName>
        <fullName evidence="1">Uncharacterized protein</fullName>
    </submittedName>
</protein>
<name>A0A3Q7GNW2_SOLLC</name>
<dbReference type="Gramene" id="Solyc06g009697.1.1">
    <property type="protein sequence ID" value="Solyc06g009697.1.1"/>
    <property type="gene ID" value="Solyc06g009697.1"/>
</dbReference>